<organism evidence="1">
    <name type="scientific">Arundo donax</name>
    <name type="common">Giant reed</name>
    <name type="synonym">Donax arundinaceus</name>
    <dbReference type="NCBI Taxonomy" id="35708"/>
    <lineage>
        <taxon>Eukaryota</taxon>
        <taxon>Viridiplantae</taxon>
        <taxon>Streptophyta</taxon>
        <taxon>Embryophyta</taxon>
        <taxon>Tracheophyta</taxon>
        <taxon>Spermatophyta</taxon>
        <taxon>Magnoliopsida</taxon>
        <taxon>Liliopsida</taxon>
        <taxon>Poales</taxon>
        <taxon>Poaceae</taxon>
        <taxon>PACMAD clade</taxon>
        <taxon>Arundinoideae</taxon>
        <taxon>Arundineae</taxon>
        <taxon>Arundo</taxon>
    </lineage>
</organism>
<evidence type="ECO:0000313" key="1">
    <source>
        <dbReference type="EMBL" id="JAE19525.1"/>
    </source>
</evidence>
<reference evidence="1" key="2">
    <citation type="journal article" date="2015" name="Data Brief">
        <title>Shoot transcriptome of the giant reed, Arundo donax.</title>
        <authorList>
            <person name="Barrero R.A."/>
            <person name="Guerrero F.D."/>
            <person name="Moolhuijzen P."/>
            <person name="Goolsby J.A."/>
            <person name="Tidwell J."/>
            <person name="Bellgard S.E."/>
            <person name="Bellgard M.I."/>
        </authorList>
    </citation>
    <scope>NUCLEOTIDE SEQUENCE</scope>
    <source>
        <tissue evidence="1">Shoot tissue taken approximately 20 cm above the soil surface</tissue>
    </source>
</reference>
<accession>A0A0A9G370</accession>
<proteinExistence type="predicted"/>
<dbReference type="EMBL" id="GBRH01178371">
    <property type="protein sequence ID" value="JAE19525.1"/>
    <property type="molecule type" value="Transcribed_RNA"/>
</dbReference>
<reference evidence="1" key="1">
    <citation type="submission" date="2014-09" db="EMBL/GenBank/DDBJ databases">
        <authorList>
            <person name="Magalhaes I.L.F."/>
            <person name="Oliveira U."/>
            <person name="Santos F.R."/>
            <person name="Vidigal T.H.D.A."/>
            <person name="Brescovit A.D."/>
            <person name="Santos A.J."/>
        </authorList>
    </citation>
    <scope>NUCLEOTIDE SEQUENCE</scope>
    <source>
        <tissue evidence="1">Shoot tissue taken approximately 20 cm above the soil surface</tissue>
    </source>
</reference>
<sequence length="98" mass="10670">MISKHLMPPTPNSVSVISFSHAPKTARTGDHQRGEFSLQAALGKAAVHINSQDRQTSSVLWWSQRGGSMRQAAEDGCGVVVLAVRPSKTTVVAWWFLL</sequence>
<protein>
    <submittedName>
        <fullName evidence="1">Uncharacterized protein</fullName>
    </submittedName>
</protein>
<dbReference type="AlphaFoldDB" id="A0A0A9G370"/>
<name>A0A0A9G370_ARUDO</name>